<feature type="region of interest" description="Disordered" evidence="1">
    <location>
        <begin position="390"/>
        <end position="469"/>
    </location>
</feature>
<feature type="region of interest" description="Disordered" evidence="1">
    <location>
        <begin position="489"/>
        <end position="546"/>
    </location>
</feature>
<feature type="compositionally biased region" description="Basic residues" evidence="1">
    <location>
        <begin position="421"/>
        <end position="432"/>
    </location>
</feature>
<comment type="caution">
    <text evidence="2">The sequence shown here is derived from an EMBL/GenBank/DDBJ whole genome shotgun (WGS) entry which is preliminary data.</text>
</comment>
<dbReference type="Proteomes" id="UP000266673">
    <property type="component" value="Unassembled WGS sequence"/>
</dbReference>
<protein>
    <submittedName>
        <fullName evidence="2">Uncharacterized protein</fullName>
    </submittedName>
</protein>
<organism evidence="2 3">
    <name type="scientific">Gigaspora rosea</name>
    <dbReference type="NCBI Taxonomy" id="44941"/>
    <lineage>
        <taxon>Eukaryota</taxon>
        <taxon>Fungi</taxon>
        <taxon>Fungi incertae sedis</taxon>
        <taxon>Mucoromycota</taxon>
        <taxon>Glomeromycotina</taxon>
        <taxon>Glomeromycetes</taxon>
        <taxon>Diversisporales</taxon>
        <taxon>Gigasporaceae</taxon>
        <taxon>Gigaspora</taxon>
    </lineage>
</organism>
<feature type="compositionally biased region" description="Basic residues" evidence="1">
    <location>
        <begin position="454"/>
        <end position="464"/>
    </location>
</feature>
<reference evidence="2 3" key="1">
    <citation type="submission" date="2018-06" db="EMBL/GenBank/DDBJ databases">
        <title>Comparative genomics reveals the genomic features of Rhizophagus irregularis, R. cerebriforme, R. diaphanum and Gigaspora rosea, and their symbiotic lifestyle signature.</title>
        <authorList>
            <person name="Morin E."/>
            <person name="San Clemente H."/>
            <person name="Chen E.C.H."/>
            <person name="De La Providencia I."/>
            <person name="Hainaut M."/>
            <person name="Kuo A."/>
            <person name="Kohler A."/>
            <person name="Murat C."/>
            <person name="Tang N."/>
            <person name="Roy S."/>
            <person name="Loubradou J."/>
            <person name="Henrissat B."/>
            <person name="Grigoriev I.V."/>
            <person name="Corradi N."/>
            <person name="Roux C."/>
            <person name="Martin F.M."/>
        </authorList>
    </citation>
    <scope>NUCLEOTIDE SEQUENCE [LARGE SCALE GENOMIC DNA]</scope>
    <source>
        <strain evidence="2 3">DAOM 194757</strain>
    </source>
</reference>
<proteinExistence type="predicted"/>
<keyword evidence="3" id="KW-1185">Reference proteome</keyword>
<gene>
    <name evidence="2" type="ORF">C2G38_2198148</name>
</gene>
<feature type="compositionally biased region" description="Acidic residues" evidence="1">
    <location>
        <begin position="498"/>
        <end position="536"/>
    </location>
</feature>
<name>A0A397UVD2_9GLOM</name>
<feature type="compositionally biased region" description="Basic and acidic residues" evidence="1">
    <location>
        <begin position="444"/>
        <end position="453"/>
    </location>
</feature>
<dbReference type="EMBL" id="QKWP01000933">
    <property type="protein sequence ID" value="RIB13328.1"/>
    <property type="molecule type" value="Genomic_DNA"/>
</dbReference>
<evidence type="ECO:0000313" key="3">
    <source>
        <dbReference type="Proteomes" id="UP000266673"/>
    </source>
</evidence>
<sequence>MPEIKEREFELFFANKENVNMNSYKDDLINIVELLHYHLNQNYKKELVVSRNRTIGHVDCINYCLMLDTSYNIKFKEYQEQLICYLAHQTHKAYLSYQFNTTLNDLDDNGAIIVVDYKMRILSSTAQKTKGLFFGKREWTLHTALVFQKDKNNSKNLNRKDKNNKLMAIISYWHSWYDIEVRGWIFLEPGEAKTTVDSHHATASRFDTIAHAIKRYIRVGYDLTDGADIESALHNLSRTSVAHIEPDHNETVEIPELLSSQRNVESNSGKFNINFLKLKMIKNKHKKPSLTFSEPSERYIKGFDKMKKALNLVLDFIFDKELINMITLFVNQKMSIENINDKSSSNQLELIIINDPLKQLLVNKETEKINNESGKGKEILPTPQEILDLYPQKKASTPSVTGPASRTRSQSKANLPVASRTRTRTKSKKATRLRQQESRASMTAEKKEEVNKKNRERRKRNYKKKKEEQYKQFHKIGHCSLDEYDEGIEREKEVEEERVVEEEEEIEEEMEEIKEIEEEIEEMEEIEEEERIEEEEKEKKKEEIEEEDVIEERHMLEGMNIISPLPPPPTAIKKLLIKKDSESNVPFVTQIRATICFYINWYKSR</sequence>
<accession>A0A397UVD2</accession>
<feature type="compositionally biased region" description="Polar residues" evidence="1">
    <location>
        <begin position="394"/>
        <end position="413"/>
    </location>
</feature>
<evidence type="ECO:0000313" key="2">
    <source>
        <dbReference type="EMBL" id="RIB13328.1"/>
    </source>
</evidence>
<evidence type="ECO:0000256" key="1">
    <source>
        <dbReference type="SAM" id="MobiDB-lite"/>
    </source>
</evidence>
<dbReference type="AlphaFoldDB" id="A0A397UVD2"/>